<keyword evidence="3" id="KW-1185">Reference proteome</keyword>
<dbReference type="InterPro" id="IPR005625">
    <property type="entry name" value="PepSY-ass_TM"/>
</dbReference>
<dbReference type="PANTHER" id="PTHR34219:SF1">
    <property type="entry name" value="PEPSY DOMAIN-CONTAINING PROTEIN"/>
    <property type="match status" value="1"/>
</dbReference>
<dbReference type="RefSeq" id="WP_379031950.1">
    <property type="nucleotide sequence ID" value="NZ_JBHTLN010000001.1"/>
</dbReference>
<sequence length="453" mass="50087">MKLRRWPAHQIVWRWHFYAGLFCIPFILLLSVTGGIYLFKPQVEAVLDTPYEHLVLTGIAAPAHQQVQQALKAVPGSVLHAYELPVSAHSAVRILVKQGAVTSRVYVHPQTLEVLHIAREDARFMRVMHELHGNLLLGARGSYLVELAASWAIVMVITGLYLWWPKAGHGLAGVVYPRFNKSNRVFWRDLHAVTGFWISLFTLFLLISGLPWTKSWGGMLKEIRQVQTGSIAATPKSPPQDWTTGGLAVSEHAAHEGHSMAVHAHDQAQDYRLLDHLVATVSPLQLAPPVLIAPPSEKTANWTARSDAQNRPLRVNISFDADGNIASRKNFADRPWLDRVIGLGVAIHEGQLFGWLNQALGALTALGLVLLSVSGVVLWWKRLRNTSLLRTLGAPPASRKPAPYAWAMIGVVLALGLLLPFFGLSLLLVLLMERCLLPYFPVLAGYLGLRSTT</sequence>
<evidence type="ECO:0000313" key="2">
    <source>
        <dbReference type="EMBL" id="MFD1122092.1"/>
    </source>
</evidence>
<name>A0ABW3P9B0_9PROT</name>
<comment type="caution">
    <text evidence="2">The sequence shown here is derived from an EMBL/GenBank/DDBJ whole genome shotgun (WGS) entry which is preliminary data.</text>
</comment>
<proteinExistence type="predicted"/>
<protein>
    <submittedName>
        <fullName evidence="2">PepSY-associated TM helix domain-containing protein</fullName>
    </submittedName>
</protein>
<organism evidence="2 3">
    <name type="scientific">Methylophilus flavus</name>
    <dbReference type="NCBI Taxonomy" id="640084"/>
    <lineage>
        <taxon>Bacteria</taxon>
        <taxon>Pseudomonadati</taxon>
        <taxon>Pseudomonadota</taxon>
        <taxon>Betaproteobacteria</taxon>
        <taxon>Nitrosomonadales</taxon>
        <taxon>Methylophilaceae</taxon>
        <taxon>Methylophilus</taxon>
    </lineage>
</organism>
<keyword evidence="1" id="KW-0812">Transmembrane</keyword>
<feature type="transmembrane region" description="Helical" evidence="1">
    <location>
        <begin position="359"/>
        <end position="380"/>
    </location>
</feature>
<dbReference type="PANTHER" id="PTHR34219">
    <property type="entry name" value="IRON-REGULATED INNER MEMBRANE PROTEIN-RELATED"/>
    <property type="match status" value="1"/>
</dbReference>
<keyword evidence="1" id="KW-1133">Transmembrane helix</keyword>
<keyword evidence="1" id="KW-0472">Membrane</keyword>
<feature type="transmembrane region" description="Helical" evidence="1">
    <location>
        <begin position="143"/>
        <end position="164"/>
    </location>
</feature>
<dbReference type="EMBL" id="JBHTLN010000001">
    <property type="protein sequence ID" value="MFD1122092.1"/>
    <property type="molecule type" value="Genomic_DNA"/>
</dbReference>
<accession>A0ABW3P9B0</accession>
<evidence type="ECO:0000313" key="3">
    <source>
        <dbReference type="Proteomes" id="UP001597206"/>
    </source>
</evidence>
<reference evidence="3" key="1">
    <citation type="journal article" date="2019" name="Int. J. Syst. Evol. Microbiol.">
        <title>The Global Catalogue of Microorganisms (GCM) 10K type strain sequencing project: providing services to taxonomists for standard genome sequencing and annotation.</title>
        <authorList>
            <consortium name="The Broad Institute Genomics Platform"/>
            <consortium name="The Broad Institute Genome Sequencing Center for Infectious Disease"/>
            <person name="Wu L."/>
            <person name="Ma J."/>
        </authorList>
    </citation>
    <scope>NUCLEOTIDE SEQUENCE [LARGE SCALE GENOMIC DNA]</scope>
    <source>
        <strain evidence="3">CCUG 58411</strain>
    </source>
</reference>
<feature type="transmembrane region" description="Helical" evidence="1">
    <location>
        <begin position="15"/>
        <end position="39"/>
    </location>
</feature>
<evidence type="ECO:0000256" key="1">
    <source>
        <dbReference type="SAM" id="Phobius"/>
    </source>
</evidence>
<dbReference type="Pfam" id="PF03929">
    <property type="entry name" value="PepSY_TM"/>
    <property type="match status" value="1"/>
</dbReference>
<feature type="transmembrane region" description="Helical" evidence="1">
    <location>
        <begin position="404"/>
        <end position="431"/>
    </location>
</feature>
<feature type="transmembrane region" description="Helical" evidence="1">
    <location>
        <begin position="190"/>
        <end position="212"/>
    </location>
</feature>
<dbReference type="Proteomes" id="UP001597206">
    <property type="component" value="Unassembled WGS sequence"/>
</dbReference>
<gene>
    <name evidence="2" type="ORF">ACFQ2T_06225</name>
</gene>